<evidence type="ECO:0000256" key="3">
    <source>
        <dbReference type="ARBA" id="ARBA00023080"/>
    </source>
</evidence>
<evidence type="ECO:0000259" key="4">
    <source>
        <dbReference type="Pfam" id="PF00692"/>
    </source>
</evidence>
<dbReference type="NCBIfam" id="TIGR00576">
    <property type="entry name" value="dut"/>
    <property type="match status" value="1"/>
</dbReference>
<proteinExistence type="predicted"/>
<comment type="caution">
    <text evidence="5">The sequence shown here is derived from an EMBL/GenBank/DDBJ whole genome shotgun (WGS) entry which is preliminary data.</text>
</comment>
<dbReference type="InterPro" id="IPR033704">
    <property type="entry name" value="dUTPase_trimeric"/>
</dbReference>
<keyword evidence="3" id="KW-0546">Nucleotide metabolism</keyword>
<protein>
    <recommendedName>
        <fullName evidence="4">dUTPase-like domain-containing protein</fullName>
    </recommendedName>
</protein>
<dbReference type="GO" id="GO:0006226">
    <property type="term" value="P:dUMP biosynthetic process"/>
    <property type="evidence" value="ECO:0007669"/>
    <property type="project" value="UniProtKB-UniPathway"/>
</dbReference>
<dbReference type="CDD" id="cd07557">
    <property type="entry name" value="trimeric_dUTPase"/>
    <property type="match status" value="1"/>
</dbReference>
<dbReference type="Pfam" id="PF00692">
    <property type="entry name" value="dUTPase"/>
    <property type="match status" value="1"/>
</dbReference>
<keyword evidence="6" id="KW-1185">Reference proteome</keyword>
<dbReference type="Gene3D" id="2.70.40.10">
    <property type="match status" value="1"/>
</dbReference>
<evidence type="ECO:0000256" key="1">
    <source>
        <dbReference type="ARBA" id="ARBA00005142"/>
    </source>
</evidence>
<reference evidence="5 6" key="1">
    <citation type="submission" date="2020-08" db="EMBL/GenBank/DDBJ databases">
        <title>Plant Genome Project.</title>
        <authorList>
            <person name="Zhang R.-G."/>
        </authorList>
    </citation>
    <scope>NUCLEOTIDE SEQUENCE [LARGE SCALE GENOMIC DNA]</scope>
    <source>
        <tissue evidence="5">Rhizome</tissue>
    </source>
</reference>
<dbReference type="InterPro" id="IPR036157">
    <property type="entry name" value="dUTPase-like_sf"/>
</dbReference>
<dbReference type="AlphaFoldDB" id="A0A8J5HAZ0"/>
<dbReference type="PANTHER" id="PTHR35507:SF1">
    <property type="entry name" value="TMF_TATA_BD DOMAIN-CONTAINING PROTEIN"/>
    <property type="match status" value="1"/>
</dbReference>
<dbReference type="GO" id="GO:0004170">
    <property type="term" value="F:dUTP diphosphatase activity"/>
    <property type="evidence" value="ECO:0007669"/>
    <property type="project" value="InterPro"/>
</dbReference>
<dbReference type="Proteomes" id="UP000734854">
    <property type="component" value="Unassembled WGS sequence"/>
</dbReference>
<evidence type="ECO:0000313" key="5">
    <source>
        <dbReference type="EMBL" id="KAG6515049.1"/>
    </source>
</evidence>
<name>A0A8J5HAZ0_ZINOF</name>
<dbReference type="PANTHER" id="PTHR35507">
    <property type="entry name" value="OS09G0488600 PROTEIN"/>
    <property type="match status" value="1"/>
</dbReference>
<accession>A0A8J5HAZ0</accession>
<keyword evidence="2" id="KW-0378">Hydrolase</keyword>
<feature type="domain" description="dUTPase-like" evidence="4">
    <location>
        <begin position="414"/>
        <end position="539"/>
    </location>
</feature>
<evidence type="ECO:0000313" key="6">
    <source>
        <dbReference type="Proteomes" id="UP000734854"/>
    </source>
</evidence>
<dbReference type="InterPro" id="IPR008181">
    <property type="entry name" value="dUTPase"/>
</dbReference>
<dbReference type="GO" id="GO:0000287">
    <property type="term" value="F:magnesium ion binding"/>
    <property type="evidence" value="ECO:0007669"/>
    <property type="project" value="InterPro"/>
</dbReference>
<dbReference type="GO" id="GO:0046081">
    <property type="term" value="P:dUTP catabolic process"/>
    <property type="evidence" value="ECO:0007669"/>
    <property type="project" value="InterPro"/>
</dbReference>
<comment type="pathway">
    <text evidence="1">Pyrimidine metabolism; dUMP biosynthesis; dUMP from dCTP (dUTP route): step 2/2.</text>
</comment>
<dbReference type="SUPFAM" id="SSF51283">
    <property type="entry name" value="dUTPase-like"/>
    <property type="match status" value="1"/>
</dbReference>
<dbReference type="NCBIfam" id="NF001862">
    <property type="entry name" value="PRK00601.1"/>
    <property type="match status" value="1"/>
</dbReference>
<dbReference type="InterPro" id="IPR029054">
    <property type="entry name" value="dUTPase-like"/>
</dbReference>
<dbReference type="EMBL" id="JACMSC010000007">
    <property type="protein sequence ID" value="KAG6515049.1"/>
    <property type="molecule type" value="Genomic_DNA"/>
</dbReference>
<organism evidence="5 6">
    <name type="scientific">Zingiber officinale</name>
    <name type="common">Ginger</name>
    <name type="synonym">Amomum zingiber</name>
    <dbReference type="NCBI Taxonomy" id="94328"/>
    <lineage>
        <taxon>Eukaryota</taxon>
        <taxon>Viridiplantae</taxon>
        <taxon>Streptophyta</taxon>
        <taxon>Embryophyta</taxon>
        <taxon>Tracheophyta</taxon>
        <taxon>Spermatophyta</taxon>
        <taxon>Magnoliopsida</taxon>
        <taxon>Liliopsida</taxon>
        <taxon>Zingiberales</taxon>
        <taxon>Zingiberaceae</taxon>
        <taxon>Zingiber</taxon>
    </lineage>
</organism>
<evidence type="ECO:0000256" key="2">
    <source>
        <dbReference type="ARBA" id="ARBA00022801"/>
    </source>
</evidence>
<gene>
    <name evidence="5" type="ORF">ZIOFF_025428</name>
</gene>
<sequence>MEGDAAAYWSKTTPPRVSMPCISTPYARRLSSSFFPVPSAPVPRTVAWFSLQGRLVGAEEATSAAAIGGGLAGREEAVAWELFSPLQRVLLVAVVAAASNRSRRIAQLQRSVQIRDEVLLSMQQKLDDLCEQMTFVPDQAVKNNSIIVVSKLAHDATQFCCSRKPLQELNHENGTVPLCKDTSNEDITEVEKEGIFDINNTTIVEQEERRMSDLSDFNWSVASSVDLQEKPKEAKGTLRVFTDPFQILKEEQAKIKKNIQVSILTRGYENWRNGEANLLVTRGLVGRLSNTPNVGFAYEVQNVVDYLASHGVRALPGRSYNTRDVLGHNWIIRQSTVNIPMQPTEVSTRNMLDGSVSLQFDNYQAATLTAPPRFNSKDEEVQSDEEEIQSHTIAVLMEERPEEELLVKRISSLAQLPTRRTQGAAGYDISITHAQDIPAHGRSLLYTGICIQIPQNTYARIAPRSSAALKGIIIMGGVIDSDYRGKVRIMAFNTTNDDIFLEKQEYIAQLIIEHIATPNVREVEVLNTTPRGTSGFGSTTIKHKCSHTKANPECTGCHYCCSDEEYTADYDEYVAARPQPTQKQKG</sequence>
<dbReference type="UniPathway" id="UPA00610">
    <property type="reaction ID" value="UER00666"/>
</dbReference>